<evidence type="ECO:0000256" key="7">
    <source>
        <dbReference type="ARBA" id="ARBA00045924"/>
    </source>
</evidence>
<proteinExistence type="inferred from homology"/>
<evidence type="ECO:0000256" key="2">
    <source>
        <dbReference type="ARBA" id="ARBA00006050"/>
    </source>
</evidence>
<keyword evidence="4" id="KW-0964">Secreted</keyword>
<sequence length="138" mass="15160">MLRGVPAVLGVFLLVSSSLAVPCPGSVIVRVETLRNDSCLQNCSDSTLYTPDNLDFEQRCPRTTLACFAAELKVLTDELSISGCSSFSRIAQRLETLSKRYEAEEDCLQCELLQEKSVDRFLSSLLSTLQQICSKSAS</sequence>
<dbReference type="InterPro" id="IPR009079">
    <property type="entry name" value="4_helix_cytokine-like_core"/>
</dbReference>
<comment type="similarity">
    <text evidence="2 8">Belongs to the IL-15/IL-21 family.</text>
</comment>
<comment type="function">
    <text evidence="7">Cytokine with immunoregulatory activity. May promote the transition between innate and adaptive immunity. Induces the production of IgG(1) and IgG(3) in B-cells. Implicated in the generation and maintenance of T follicular helper (Tfh) cells and the formation of germinal-centers. Together with IL6, control the early generation of Tfh cells and are critical for an effective antibody response to acute viral infection. May play a role in proliferation and maturation of natural killer (NK) cells in synergy with IL15. May regulate proliferation of mature B- and T-cells in response to activating stimuli. In synergy with IL15 and IL18 stimulates interferon gamma production in T-cells and NK cells. During T-cell mediated immune response may inhibit dendritic cells (DC) activation and maturation.</text>
</comment>
<evidence type="ECO:0000256" key="9">
    <source>
        <dbReference type="SAM" id="SignalP"/>
    </source>
</evidence>
<reference evidence="10 11" key="1">
    <citation type="submission" date="2018-11" db="EMBL/GenBank/DDBJ databases">
        <authorList>
            <person name="Lopez-Roques C."/>
            <person name="Donnadieu C."/>
            <person name="Bouchez O."/>
            <person name="Klopp C."/>
            <person name="Cabau C."/>
            <person name="Zahm M."/>
        </authorList>
    </citation>
    <scope>NUCLEOTIDE SEQUENCE [LARGE SCALE GENOMIC DNA]</scope>
    <source>
        <strain evidence="10">RS831</strain>
        <tissue evidence="10">Whole body</tissue>
    </source>
</reference>
<evidence type="ECO:0000256" key="5">
    <source>
        <dbReference type="ARBA" id="ARBA00022729"/>
    </source>
</evidence>
<evidence type="ECO:0000256" key="3">
    <source>
        <dbReference type="ARBA" id="ARBA00022514"/>
    </source>
</evidence>
<evidence type="ECO:0000256" key="4">
    <source>
        <dbReference type="ARBA" id="ARBA00022525"/>
    </source>
</evidence>
<dbReference type="GO" id="GO:0005126">
    <property type="term" value="F:cytokine receptor binding"/>
    <property type="evidence" value="ECO:0007669"/>
    <property type="project" value="InterPro"/>
</dbReference>
<keyword evidence="5 9" id="KW-0732">Signal</keyword>
<dbReference type="Gene3D" id="1.20.1250.70">
    <property type="entry name" value="Interleukin-15/Interleukin-21"/>
    <property type="match status" value="1"/>
</dbReference>
<evidence type="ECO:0000256" key="8">
    <source>
        <dbReference type="RuleBase" id="RU003453"/>
    </source>
</evidence>
<evidence type="ECO:0000256" key="6">
    <source>
        <dbReference type="ARBA" id="ARBA00023157"/>
    </source>
</evidence>
<organism evidence="10 11">
    <name type="scientific">Oryzias javanicus</name>
    <name type="common">Javanese ricefish</name>
    <name type="synonym">Aplocheilus javanicus</name>
    <dbReference type="NCBI Taxonomy" id="123683"/>
    <lineage>
        <taxon>Eukaryota</taxon>
        <taxon>Metazoa</taxon>
        <taxon>Chordata</taxon>
        <taxon>Craniata</taxon>
        <taxon>Vertebrata</taxon>
        <taxon>Euteleostomi</taxon>
        <taxon>Actinopterygii</taxon>
        <taxon>Neopterygii</taxon>
        <taxon>Teleostei</taxon>
        <taxon>Neoteleostei</taxon>
        <taxon>Acanthomorphata</taxon>
        <taxon>Ovalentaria</taxon>
        <taxon>Atherinomorphae</taxon>
        <taxon>Beloniformes</taxon>
        <taxon>Adrianichthyidae</taxon>
        <taxon>Oryziinae</taxon>
        <taxon>Oryzias</taxon>
    </lineage>
</organism>
<dbReference type="GO" id="GO:0006955">
    <property type="term" value="P:immune response"/>
    <property type="evidence" value="ECO:0007669"/>
    <property type="project" value="InterPro"/>
</dbReference>
<evidence type="ECO:0000313" key="11">
    <source>
        <dbReference type="Proteomes" id="UP000283210"/>
    </source>
</evidence>
<dbReference type="Pfam" id="PF02372">
    <property type="entry name" value="IL15"/>
    <property type="match status" value="1"/>
</dbReference>
<keyword evidence="6" id="KW-1015">Disulfide bond</keyword>
<keyword evidence="3 8" id="KW-0202">Cytokine</keyword>
<dbReference type="AlphaFoldDB" id="A0A437CQW3"/>
<reference evidence="10 11" key="2">
    <citation type="submission" date="2019-01" db="EMBL/GenBank/DDBJ databases">
        <title>A chromosome length genome reference of the Java medaka (oryzias javanicus).</title>
        <authorList>
            <person name="Herpin A."/>
            <person name="Takehana Y."/>
            <person name="Naruse K."/>
            <person name="Ansai S."/>
            <person name="Kawaguchi M."/>
        </authorList>
    </citation>
    <scope>NUCLEOTIDE SEQUENCE [LARGE SCALE GENOMIC DNA]</scope>
    <source>
        <strain evidence="10">RS831</strain>
        <tissue evidence="10">Whole body</tissue>
    </source>
</reference>
<feature type="signal peptide" evidence="9">
    <location>
        <begin position="1"/>
        <end position="20"/>
    </location>
</feature>
<keyword evidence="11" id="KW-1185">Reference proteome</keyword>
<gene>
    <name evidence="10" type="ORF">OJAV_G00134410</name>
</gene>
<dbReference type="GO" id="GO:0005615">
    <property type="term" value="C:extracellular space"/>
    <property type="evidence" value="ECO:0007669"/>
    <property type="project" value="UniProtKB-KW"/>
</dbReference>
<dbReference type="InterPro" id="IPR020439">
    <property type="entry name" value="IL-15"/>
</dbReference>
<dbReference type="PRINTS" id="PR01930">
    <property type="entry name" value="INTRLEUKIN15"/>
</dbReference>
<dbReference type="PANTHER" id="PTHR14356:SF2">
    <property type="entry name" value="INTERLEUKIN-21"/>
    <property type="match status" value="1"/>
</dbReference>
<feature type="chain" id="PRO_5019170855" description="Interleukin" evidence="9">
    <location>
        <begin position="21"/>
        <end position="138"/>
    </location>
</feature>
<dbReference type="EMBL" id="CM012449">
    <property type="protein sequence ID" value="RVE65256.1"/>
    <property type="molecule type" value="Genomic_DNA"/>
</dbReference>
<evidence type="ECO:0000256" key="1">
    <source>
        <dbReference type="ARBA" id="ARBA00004613"/>
    </source>
</evidence>
<dbReference type="Proteomes" id="UP000283210">
    <property type="component" value="Chromosome 13"/>
</dbReference>
<dbReference type="OrthoDB" id="8858214at2759"/>
<dbReference type="InterPro" id="IPR003443">
    <property type="entry name" value="IL-15/IL-21_fam"/>
</dbReference>
<protein>
    <recommendedName>
        <fullName evidence="8">Interleukin</fullName>
    </recommendedName>
</protein>
<dbReference type="SUPFAM" id="SSF47266">
    <property type="entry name" value="4-helical cytokines"/>
    <property type="match status" value="1"/>
</dbReference>
<dbReference type="GO" id="GO:0005125">
    <property type="term" value="F:cytokine activity"/>
    <property type="evidence" value="ECO:0007669"/>
    <property type="project" value="UniProtKB-KW"/>
</dbReference>
<comment type="subcellular location">
    <subcellularLocation>
        <location evidence="1">Secreted</location>
    </subcellularLocation>
</comment>
<accession>A0A437CQW3</accession>
<evidence type="ECO:0000313" key="10">
    <source>
        <dbReference type="EMBL" id="RVE65256.1"/>
    </source>
</evidence>
<dbReference type="PANTHER" id="PTHR14356">
    <property type="entry name" value="INTERLEUKIN-15-RELATED"/>
    <property type="match status" value="1"/>
</dbReference>
<name>A0A437CQW3_ORYJA</name>